<keyword evidence="1" id="KW-0472">Membrane</keyword>
<feature type="non-terminal residue" evidence="2">
    <location>
        <position position="1"/>
    </location>
</feature>
<accession>A0A8T8SYY6</accession>
<reference evidence="2" key="1">
    <citation type="submission" date="2016-04" db="EMBL/GenBank/DDBJ databases">
        <authorList>
            <person name="Nguyen H.D."/>
            <person name="Samba Siva P."/>
            <person name="Cullis J."/>
            <person name="Levesque C.A."/>
            <person name="Hambleton S."/>
        </authorList>
    </citation>
    <scope>NUCLEOTIDE SEQUENCE</scope>
    <source>
        <strain evidence="2">DAOMC 236416</strain>
    </source>
</reference>
<keyword evidence="3" id="KW-1185">Reference proteome</keyword>
<gene>
    <name evidence="2" type="ORF">A4X13_0g4392</name>
</gene>
<feature type="transmembrane region" description="Helical" evidence="1">
    <location>
        <begin position="24"/>
        <end position="42"/>
    </location>
</feature>
<reference evidence="2" key="2">
    <citation type="journal article" date="2019" name="IMA Fungus">
        <title>Genome sequencing and comparison of five Tilletia species to identify candidate genes for the detection of regulated species infecting wheat.</title>
        <authorList>
            <person name="Nguyen H.D.T."/>
            <person name="Sultana T."/>
            <person name="Kesanakurti P."/>
            <person name="Hambleton S."/>
        </authorList>
    </citation>
    <scope>NUCLEOTIDE SEQUENCE</scope>
    <source>
        <strain evidence="2">DAOMC 236416</strain>
    </source>
</reference>
<dbReference type="Proteomes" id="UP000077521">
    <property type="component" value="Unassembled WGS sequence"/>
</dbReference>
<keyword evidence="1" id="KW-1133">Transmembrane helix</keyword>
<comment type="caution">
    <text evidence="2">The sequence shown here is derived from an EMBL/GenBank/DDBJ whole genome shotgun (WGS) entry which is preliminary data.</text>
</comment>
<sequence length="92" mass="10444">EGLDARRPLDSTSINPFPEDKMDTWVLVWFLAAVAMGLYLGVNRDRYRRAKQKAGAAKAKFNLRIFTFGELVEADSDRQEANIKTKQGGVRR</sequence>
<name>A0A8T8SYY6_9BASI</name>
<dbReference type="AlphaFoldDB" id="A0A8T8SYY6"/>
<evidence type="ECO:0000313" key="2">
    <source>
        <dbReference type="EMBL" id="KAE8250780.1"/>
    </source>
</evidence>
<evidence type="ECO:0000313" key="3">
    <source>
        <dbReference type="Proteomes" id="UP000077521"/>
    </source>
</evidence>
<organism evidence="2 3">
    <name type="scientific">Tilletia indica</name>
    <dbReference type="NCBI Taxonomy" id="43049"/>
    <lineage>
        <taxon>Eukaryota</taxon>
        <taxon>Fungi</taxon>
        <taxon>Dikarya</taxon>
        <taxon>Basidiomycota</taxon>
        <taxon>Ustilaginomycotina</taxon>
        <taxon>Exobasidiomycetes</taxon>
        <taxon>Tilletiales</taxon>
        <taxon>Tilletiaceae</taxon>
        <taxon>Tilletia</taxon>
    </lineage>
</organism>
<protein>
    <submittedName>
        <fullName evidence="2">Uncharacterized protein</fullName>
    </submittedName>
</protein>
<dbReference type="EMBL" id="LWDF02000287">
    <property type="protein sequence ID" value="KAE8250780.1"/>
    <property type="molecule type" value="Genomic_DNA"/>
</dbReference>
<proteinExistence type="predicted"/>
<keyword evidence="1" id="KW-0812">Transmembrane</keyword>
<evidence type="ECO:0000256" key="1">
    <source>
        <dbReference type="SAM" id="Phobius"/>
    </source>
</evidence>